<gene>
    <name evidence="2" type="ORF">EG328_001172</name>
</gene>
<dbReference type="Proteomes" id="UP000447873">
    <property type="component" value="Unassembled WGS sequence"/>
</dbReference>
<feature type="region of interest" description="Disordered" evidence="1">
    <location>
        <begin position="133"/>
        <end position="152"/>
    </location>
</feature>
<evidence type="ECO:0000256" key="1">
    <source>
        <dbReference type="SAM" id="MobiDB-lite"/>
    </source>
</evidence>
<dbReference type="AlphaFoldDB" id="A0A8H3V249"/>
<dbReference type="EMBL" id="WNWS01000126">
    <property type="protein sequence ID" value="KAE9978964.1"/>
    <property type="molecule type" value="Genomic_DNA"/>
</dbReference>
<reference evidence="2 3" key="1">
    <citation type="submission" date="2018-12" db="EMBL/GenBank/DDBJ databases">
        <title>Venturia inaequalis Genome Resource.</title>
        <authorList>
            <person name="Lichtner F.J."/>
        </authorList>
    </citation>
    <scope>NUCLEOTIDE SEQUENCE [LARGE SCALE GENOMIC DNA]</scope>
    <source>
        <strain evidence="2 3">120213</strain>
    </source>
</reference>
<proteinExistence type="predicted"/>
<name>A0A8H3V249_VENIN</name>
<accession>A0A8H3V249</accession>
<evidence type="ECO:0000313" key="3">
    <source>
        <dbReference type="Proteomes" id="UP000447873"/>
    </source>
</evidence>
<comment type="caution">
    <text evidence="2">The sequence shown here is derived from an EMBL/GenBank/DDBJ whole genome shotgun (WGS) entry which is preliminary data.</text>
</comment>
<evidence type="ECO:0000313" key="2">
    <source>
        <dbReference type="EMBL" id="KAE9978964.1"/>
    </source>
</evidence>
<protein>
    <submittedName>
        <fullName evidence="2">Uncharacterized protein</fullName>
    </submittedName>
</protein>
<sequence>MAMKMDKFFRPSKRSRIKKTYHRYCPFFLKMNPHWLPRKPASRSRPTHSPRPETPLSIVESFVTDDRVLHKCRVTPLCDWIYCYHYYAHNGDTYGWSLQALKTAATLITYAVDTMSQHIIDVEAALDEDIHEDEDDYQSTLSENTASDEDENEQAALIEQKREETEDDQCERERKELQFRQIFQLECSVQLLLASFEKGEAAVMIEDRIRECQRVLIMIVGTRENGECL</sequence>
<organism evidence="2 3">
    <name type="scientific">Venturia inaequalis</name>
    <name type="common">Apple scab fungus</name>
    <dbReference type="NCBI Taxonomy" id="5025"/>
    <lineage>
        <taxon>Eukaryota</taxon>
        <taxon>Fungi</taxon>
        <taxon>Dikarya</taxon>
        <taxon>Ascomycota</taxon>
        <taxon>Pezizomycotina</taxon>
        <taxon>Dothideomycetes</taxon>
        <taxon>Pleosporomycetidae</taxon>
        <taxon>Venturiales</taxon>
        <taxon>Venturiaceae</taxon>
        <taxon>Venturia</taxon>
    </lineage>
</organism>